<evidence type="ECO:0000256" key="5">
    <source>
        <dbReference type="ARBA" id="ARBA00022840"/>
    </source>
</evidence>
<sequence>MYIIETYSWAVACAVITMICWGSWPNARKLGRSTWRFELFYWDYVMGVLLVSSVMALTWGAHGTQGRNIWDDLQLANTSALLSAAAGGVIFNAGNILFMAAIAFAGLAVAFPVGAGLAMVLGILVNYIAVPAGSPYFLFGGMVCIVLAILLSAAAYRRQAQQLNKPPLKGILLAISAGILFGFFYRFIAASMATDFSNPQPGLLTPYTAVLFFAIGTVVSNLLFNTLLMYRPLEGKPVRYSDYFSGSLRDHFSGWLGGAIWGLGISLSILCAGKVGYAVSFGLGQCNAMIAAIWGVFVWKEFKNAPAGTNRLLYGMFACYMMGILLIIGAREN</sequence>
<comment type="subcellular location">
    <subcellularLocation>
        <location evidence="1">Membrane</location>
        <topology evidence="1">Multi-pass membrane protein</topology>
    </subcellularLocation>
</comment>
<dbReference type="InterPro" id="IPR009834">
    <property type="entry name" value="Ureide_permease"/>
</dbReference>
<keyword evidence="6 8" id="KW-1133">Transmembrane helix</keyword>
<evidence type="ECO:0000256" key="8">
    <source>
        <dbReference type="SAM" id="Phobius"/>
    </source>
</evidence>
<evidence type="ECO:0000256" key="4">
    <source>
        <dbReference type="ARBA" id="ARBA00022741"/>
    </source>
</evidence>
<evidence type="ECO:0000256" key="1">
    <source>
        <dbReference type="ARBA" id="ARBA00004141"/>
    </source>
</evidence>
<reference evidence="9" key="2">
    <citation type="submission" date="2020-09" db="EMBL/GenBank/DDBJ databases">
        <authorList>
            <person name="Sun Q."/>
            <person name="Zhou Y."/>
        </authorList>
    </citation>
    <scope>NUCLEOTIDE SEQUENCE</scope>
    <source>
        <strain evidence="9">CGMCC 1.15290</strain>
    </source>
</reference>
<dbReference type="PANTHER" id="PTHR31081">
    <property type="entry name" value="UREIDE PERMEASE 1-RELATED-RELATED"/>
    <property type="match status" value="1"/>
</dbReference>
<dbReference type="EMBL" id="BMIB01000002">
    <property type="protein sequence ID" value="GGH65593.1"/>
    <property type="molecule type" value="Genomic_DNA"/>
</dbReference>
<dbReference type="InterPro" id="IPR030189">
    <property type="entry name" value="UPS_plant"/>
</dbReference>
<dbReference type="GO" id="GO:0016020">
    <property type="term" value="C:membrane"/>
    <property type="evidence" value="ECO:0007669"/>
    <property type="project" value="UniProtKB-SubCell"/>
</dbReference>
<gene>
    <name evidence="9" type="ORF">GCM10011379_18880</name>
</gene>
<dbReference type="GO" id="GO:0005274">
    <property type="term" value="F:allantoin:proton symporter activity"/>
    <property type="evidence" value="ECO:0007669"/>
    <property type="project" value="TreeGrafter"/>
</dbReference>
<feature type="transmembrane region" description="Helical" evidence="8">
    <location>
        <begin position="168"/>
        <end position="188"/>
    </location>
</feature>
<evidence type="ECO:0000256" key="6">
    <source>
        <dbReference type="ARBA" id="ARBA00022989"/>
    </source>
</evidence>
<feature type="transmembrane region" description="Helical" evidence="8">
    <location>
        <begin position="276"/>
        <end position="299"/>
    </location>
</feature>
<feature type="transmembrane region" description="Helical" evidence="8">
    <location>
        <begin position="80"/>
        <end position="102"/>
    </location>
</feature>
<feature type="transmembrane region" description="Helical" evidence="8">
    <location>
        <begin position="208"/>
        <end position="230"/>
    </location>
</feature>
<keyword evidence="10" id="KW-1185">Reference proteome</keyword>
<accession>A0A917MWV3</accession>
<dbReference type="Pfam" id="PF07168">
    <property type="entry name" value="Ureide_permease"/>
    <property type="match status" value="1"/>
</dbReference>
<dbReference type="GO" id="GO:0005524">
    <property type="term" value="F:ATP binding"/>
    <property type="evidence" value="ECO:0007669"/>
    <property type="project" value="UniProtKB-KW"/>
</dbReference>
<reference evidence="9" key="1">
    <citation type="journal article" date="2014" name="Int. J. Syst. Evol. Microbiol.">
        <title>Complete genome sequence of Corynebacterium casei LMG S-19264T (=DSM 44701T), isolated from a smear-ripened cheese.</title>
        <authorList>
            <consortium name="US DOE Joint Genome Institute (JGI-PGF)"/>
            <person name="Walter F."/>
            <person name="Albersmeier A."/>
            <person name="Kalinowski J."/>
            <person name="Ruckert C."/>
        </authorList>
    </citation>
    <scope>NUCLEOTIDE SEQUENCE</scope>
    <source>
        <strain evidence="9">CGMCC 1.15290</strain>
    </source>
</reference>
<evidence type="ECO:0000256" key="3">
    <source>
        <dbReference type="ARBA" id="ARBA00022692"/>
    </source>
</evidence>
<keyword evidence="5" id="KW-0067">ATP-binding</keyword>
<comment type="caution">
    <text evidence="9">The sequence shown here is derived from an EMBL/GenBank/DDBJ whole genome shotgun (WGS) entry which is preliminary data.</text>
</comment>
<feature type="transmembrane region" description="Helical" evidence="8">
    <location>
        <begin position="136"/>
        <end position="156"/>
    </location>
</feature>
<feature type="transmembrane region" description="Helical" evidence="8">
    <location>
        <begin position="251"/>
        <end position="270"/>
    </location>
</feature>
<evidence type="ECO:0000256" key="7">
    <source>
        <dbReference type="ARBA" id="ARBA00023136"/>
    </source>
</evidence>
<evidence type="ECO:0000313" key="10">
    <source>
        <dbReference type="Proteomes" id="UP000627292"/>
    </source>
</evidence>
<name>A0A917MWV3_9BACT</name>
<dbReference type="PANTHER" id="PTHR31081:SF16">
    <property type="entry name" value="UREIDE PERMEASE 5"/>
    <property type="match status" value="1"/>
</dbReference>
<feature type="transmembrane region" description="Helical" evidence="8">
    <location>
        <begin position="311"/>
        <end position="330"/>
    </location>
</feature>
<dbReference type="AlphaFoldDB" id="A0A917MWV3"/>
<feature type="transmembrane region" description="Helical" evidence="8">
    <location>
        <begin position="6"/>
        <end position="27"/>
    </location>
</feature>
<organism evidence="9 10">
    <name type="scientific">Filimonas zeae</name>
    <dbReference type="NCBI Taxonomy" id="1737353"/>
    <lineage>
        <taxon>Bacteria</taxon>
        <taxon>Pseudomonadati</taxon>
        <taxon>Bacteroidota</taxon>
        <taxon>Chitinophagia</taxon>
        <taxon>Chitinophagales</taxon>
        <taxon>Chitinophagaceae</taxon>
        <taxon>Filimonas</taxon>
    </lineage>
</organism>
<feature type="transmembrane region" description="Helical" evidence="8">
    <location>
        <begin position="109"/>
        <end position="130"/>
    </location>
</feature>
<dbReference type="GO" id="GO:0015505">
    <property type="term" value="F:uracil:monoatomic cation symporter activity"/>
    <property type="evidence" value="ECO:0007669"/>
    <property type="project" value="TreeGrafter"/>
</dbReference>
<keyword evidence="3 8" id="KW-0812">Transmembrane</keyword>
<keyword evidence="4" id="KW-0547">Nucleotide-binding</keyword>
<evidence type="ECO:0000256" key="2">
    <source>
        <dbReference type="ARBA" id="ARBA00022448"/>
    </source>
</evidence>
<protein>
    <submittedName>
        <fullName evidence="9">Multidrug DMT transporter permease</fullName>
    </submittedName>
</protein>
<keyword evidence="7 8" id="KW-0472">Membrane</keyword>
<proteinExistence type="predicted"/>
<dbReference type="Proteomes" id="UP000627292">
    <property type="component" value="Unassembled WGS sequence"/>
</dbReference>
<feature type="transmembrane region" description="Helical" evidence="8">
    <location>
        <begin position="39"/>
        <end position="60"/>
    </location>
</feature>
<dbReference type="RefSeq" id="WP_188951784.1">
    <property type="nucleotide sequence ID" value="NZ_BMIB01000002.1"/>
</dbReference>
<evidence type="ECO:0000313" key="9">
    <source>
        <dbReference type="EMBL" id="GGH65593.1"/>
    </source>
</evidence>
<keyword evidence="2" id="KW-0813">Transport</keyword>